<reference evidence="3 4" key="2">
    <citation type="submission" date="2015-09" db="EMBL/GenBank/DDBJ databases">
        <title>Heavy metals and arsenic resistance mechanisms in polyextremophilic archaea of the family Ferroplasmaceae.</title>
        <authorList>
            <person name="Bulaev A.G."/>
            <person name="Kanygina A.V."/>
        </authorList>
    </citation>
    <scope>NUCLEOTIDE SEQUENCE [LARGE SCALE GENOMIC DNA]</scope>
    <source>
        <strain evidence="3 4">VT</strain>
    </source>
</reference>
<evidence type="ECO:0008006" key="6">
    <source>
        <dbReference type="Google" id="ProtNLM"/>
    </source>
</evidence>
<keyword evidence="1" id="KW-0472">Membrane</keyword>
<reference evidence="2 5" key="1">
    <citation type="submission" date="2015-09" db="EMBL/GenBank/DDBJ databases">
        <title>Draft genome sequence of Acidiplasma aeolicum DSM 18409.</title>
        <authorList>
            <person name="Hemp J."/>
        </authorList>
    </citation>
    <scope>NUCLEOTIDE SEQUENCE [LARGE SCALE GENOMIC DNA]</scope>
    <source>
        <strain evidence="2 5">V</strain>
    </source>
</reference>
<dbReference type="Proteomes" id="UP000050515">
    <property type="component" value="Unassembled WGS sequence"/>
</dbReference>
<sequence>MNKKLYITLIVIFALLIIFSSIIIMEPREHTKNINVTDFASNAQINVNDSLKNNSLYSVSTLYNPSVIYKNISKNMTVYVTGNFLASEAQSVLIQYTVYAVSSEPSWTRIFMQNSSSFTFSGSHEINDMVIPLNISGIYNKAASIDNELGYTSSMPAIDINLTIIDANTGTSSSTGIIINGANKEYTISYGKPASMTSDTDVKDSYGGKPVIPEPQLYGYIIMAASIASIVIISLSFLGFPKKRSEMDKNIDEYSDRIIEIKYMPRGTSIKVDSFSDLVKLSDAYHEPLFYIKEKNLFFVFHDFKNYVYGDNI</sequence>
<evidence type="ECO:0000256" key="1">
    <source>
        <dbReference type="SAM" id="Phobius"/>
    </source>
</evidence>
<dbReference type="EMBL" id="LKBG01000211">
    <property type="protein sequence ID" value="KQB34813.1"/>
    <property type="molecule type" value="Genomic_DNA"/>
</dbReference>
<dbReference type="InterPro" id="IPR035185">
    <property type="entry name" value="DUF5305"/>
</dbReference>
<dbReference type="AlphaFoldDB" id="A0A0P9F5P9"/>
<proteinExistence type="predicted"/>
<dbReference type="RefSeq" id="WP_054963895.1">
    <property type="nucleotide sequence ID" value="NZ_LJCQ01000088.1"/>
</dbReference>
<protein>
    <recommendedName>
        <fullName evidence="6">DUF5305 domain-containing protein</fullName>
    </recommendedName>
</protein>
<dbReference type="PATRIC" id="fig|507754.4.peg.169"/>
<dbReference type="EMBL" id="LJCQ01000088">
    <property type="protein sequence ID" value="KPV47350.1"/>
    <property type="molecule type" value="Genomic_DNA"/>
</dbReference>
<accession>A0A0P9F5P9</accession>
<name>A0A0P9F5P9_9ARCH</name>
<dbReference type="Proteomes" id="UP000050320">
    <property type="component" value="Unassembled WGS sequence"/>
</dbReference>
<evidence type="ECO:0000313" key="5">
    <source>
        <dbReference type="Proteomes" id="UP000050515"/>
    </source>
</evidence>
<evidence type="ECO:0000313" key="2">
    <source>
        <dbReference type="EMBL" id="KPV47350.1"/>
    </source>
</evidence>
<evidence type="ECO:0000313" key="3">
    <source>
        <dbReference type="EMBL" id="KQB34813.1"/>
    </source>
</evidence>
<feature type="transmembrane region" description="Helical" evidence="1">
    <location>
        <begin position="5"/>
        <end position="25"/>
    </location>
</feature>
<dbReference type="Pfam" id="PF17231">
    <property type="entry name" value="DUF5305"/>
    <property type="match status" value="1"/>
</dbReference>
<feature type="transmembrane region" description="Helical" evidence="1">
    <location>
        <begin position="217"/>
        <end position="240"/>
    </location>
</feature>
<gene>
    <name evidence="3" type="ORF">AOG54_03625</name>
    <name evidence="2" type="ORF">SE19_01460</name>
</gene>
<keyword evidence="1" id="KW-1133">Transmembrane helix</keyword>
<organism evidence="2 5">
    <name type="scientific">Acidiplasma aeolicum</name>
    <dbReference type="NCBI Taxonomy" id="507754"/>
    <lineage>
        <taxon>Archaea</taxon>
        <taxon>Methanobacteriati</taxon>
        <taxon>Thermoplasmatota</taxon>
        <taxon>Thermoplasmata</taxon>
        <taxon>Thermoplasmatales</taxon>
        <taxon>Ferroplasmaceae</taxon>
        <taxon>Acidiplasma</taxon>
    </lineage>
</organism>
<evidence type="ECO:0000313" key="4">
    <source>
        <dbReference type="Proteomes" id="UP000050320"/>
    </source>
</evidence>
<keyword evidence="4" id="KW-1185">Reference proteome</keyword>
<keyword evidence="1" id="KW-0812">Transmembrane</keyword>
<comment type="caution">
    <text evidence="2">The sequence shown here is derived from an EMBL/GenBank/DDBJ whole genome shotgun (WGS) entry which is preliminary data.</text>
</comment>